<evidence type="ECO:0000256" key="14">
    <source>
        <dbReference type="ARBA" id="ARBA00025153"/>
    </source>
</evidence>
<dbReference type="PIRSF" id="PIRSF017184">
    <property type="entry name" value="Nnr"/>
    <property type="match status" value="1"/>
</dbReference>
<organism evidence="21 22">
    <name type="scientific">Puniceicoccus vermicola</name>
    <dbReference type="NCBI Taxonomy" id="388746"/>
    <lineage>
        <taxon>Bacteria</taxon>
        <taxon>Pseudomonadati</taxon>
        <taxon>Verrucomicrobiota</taxon>
        <taxon>Opitutia</taxon>
        <taxon>Puniceicoccales</taxon>
        <taxon>Puniceicoccaceae</taxon>
        <taxon>Puniceicoccus</taxon>
    </lineage>
</organism>
<dbReference type="Proteomes" id="UP000525652">
    <property type="component" value="Unassembled WGS sequence"/>
</dbReference>
<dbReference type="GO" id="GO:0052855">
    <property type="term" value="F:ADP-dependent NAD(P)H-hydrate dehydratase activity"/>
    <property type="evidence" value="ECO:0007669"/>
    <property type="project" value="UniProtKB-UniRule"/>
</dbReference>
<keyword evidence="10 17" id="KW-0520">NAD</keyword>
<keyword evidence="5 18" id="KW-0479">Metal-binding</keyword>
<evidence type="ECO:0000256" key="4">
    <source>
        <dbReference type="ARBA" id="ARBA00009524"/>
    </source>
</evidence>
<proteinExistence type="inferred from homology"/>
<dbReference type="EC" id="4.2.1.136" evidence="17"/>
<feature type="domain" description="YjeF C-terminal" evidence="19">
    <location>
        <begin position="242"/>
        <end position="522"/>
    </location>
</feature>
<feature type="binding site" evidence="17">
    <location>
        <position position="462"/>
    </location>
    <ligand>
        <name>(6S)-NADPHX</name>
        <dbReference type="ChEBI" id="CHEBI:64076"/>
    </ligand>
</feature>
<keyword evidence="9 18" id="KW-0630">Potassium</keyword>
<evidence type="ECO:0000256" key="2">
    <source>
        <dbReference type="ARBA" id="ARBA00000909"/>
    </source>
</evidence>
<comment type="similarity">
    <text evidence="4 18">In the C-terminal section; belongs to the NnrD/CARKD family.</text>
</comment>
<dbReference type="EMBL" id="JACHVA010000118">
    <property type="protein sequence ID" value="MBC2603137.1"/>
    <property type="molecule type" value="Genomic_DNA"/>
</dbReference>
<evidence type="ECO:0000256" key="3">
    <source>
        <dbReference type="ARBA" id="ARBA00006001"/>
    </source>
</evidence>
<comment type="subunit">
    <text evidence="17">Homotetramer.</text>
</comment>
<comment type="function">
    <text evidence="14 18">Bifunctional enzyme that catalyzes the epimerization of the S- and R-forms of NAD(P)HX and the dehydration of the S-form of NAD(P)HX at the expense of ADP, which is converted to AMP. This allows the repair of both epimers of NAD(P)HX, a damaged form of NAD(P)H that is a result of enzymatic or heat-dependent hydration.</text>
</comment>
<keyword evidence="7 17" id="KW-0067">ATP-binding</keyword>
<evidence type="ECO:0000256" key="1">
    <source>
        <dbReference type="ARBA" id="ARBA00000013"/>
    </source>
</evidence>
<dbReference type="Pfam" id="PF03853">
    <property type="entry name" value="YjeF_N"/>
    <property type="match status" value="1"/>
</dbReference>
<comment type="catalytic activity">
    <reaction evidence="2 18">
        <text>(6R)-NADPHX = (6S)-NADPHX</text>
        <dbReference type="Rhea" id="RHEA:32227"/>
        <dbReference type="ChEBI" id="CHEBI:64076"/>
        <dbReference type="ChEBI" id="CHEBI:64077"/>
        <dbReference type="EC" id="5.1.99.6"/>
    </reaction>
</comment>
<evidence type="ECO:0000256" key="7">
    <source>
        <dbReference type="ARBA" id="ARBA00022840"/>
    </source>
</evidence>
<evidence type="ECO:0000256" key="12">
    <source>
        <dbReference type="ARBA" id="ARBA00023239"/>
    </source>
</evidence>
<comment type="catalytic activity">
    <reaction evidence="16 17 18">
        <text>(6S)-NADPHX + ADP = AMP + phosphate + NADPH + H(+)</text>
        <dbReference type="Rhea" id="RHEA:32235"/>
        <dbReference type="ChEBI" id="CHEBI:15378"/>
        <dbReference type="ChEBI" id="CHEBI:43474"/>
        <dbReference type="ChEBI" id="CHEBI:57783"/>
        <dbReference type="ChEBI" id="CHEBI:64076"/>
        <dbReference type="ChEBI" id="CHEBI:456215"/>
        <dbReference type="ChEBI" id="CHEBI:456216"/>
        <dbReference type="EC" id="4.2.1.136"/>
    </reaction>
</comment>
<gene>
    <name evidence="17" type="primary">nnrD</name>
    <name evidence="21" type="ORF">H5P30_15240</name>
</gene>
<evidence type="ECO:0000256" key="18">
    <source>
        <dbReference type="PIRNR" id="PIRNR017184"/>
    </source>
</evidence>
<comment type="catalytic activity">
    <reaction evidence="15 17 18">
        <text>(6S)-NADHX + ADP = AMP + phosphate + NADH + H(+)</text>
        <dbReference type="Rhea" id="RHEA:32223"/>
        <dbReference type="ChEBI" id="CHEBI:15378"/>
        <dbReference type="ChEBI" id="CHEBI:43474"/>
        <dbReference type="ChEBI" id="CHEBI:57945"/>
        <dbReference type="ChEBI" id="CHEBI:64074"/>
        <dbReference type="ChEBI" id="CHEBI:456215"/>
        <dbReference type="ChEBI" id="CHEBI:456216"/>
        <dbReference type="EC" id="4.2.1.136"/>
    </reaction>
</comment>
<dbReference type="Pfam" id="PF01256">
    <property type="entry name" value="Carb_kinase"/>
    <property type="match status" value="1"/>
</dbReference>
<evidence type="ECO:0000256" key="13">
    <source>
        <dbReference type="ARBA" id="ARBA00023268"/>
    </source>
</evidence>
<keyword evidence="8 17" id="KW-0521">NADP</keyword>
<accession>A0A7X1B067</accession>
<keyword evidence="13" id="KW-0511">Multifunctional enzyme</keyword>
<dbReference type="InterPro" id="IPR036652">
    <property type="entry name" value="YjeF_N_dom_sf"/>
</dbReference>
<dbReference type="PANTHER" id="PTHR12592">
    <property type="entry name" value="ATP-DEPENDENT (S)-NAD(P)H-HYDRATE DEHYDRATASE FAMILY MEMBER"/>
    <property type="match status" value="1"/>
</dbReference>
<evidence type="ECO:0000256" key="9">
    <source>
        <dbReference type="ARBA" id="ARBA00022958"/>
    </source>
</evidence>
<dbReference type="PROSITE" id="PS51385">
    <property type="entry name" value="YJEF_N"/>
    <property type="match status" value="1"/>
</dbReference>
<reference evidence="21 22" key="1">
    <citation type="submission" date="2020-07" db="EMBL/GenBank/DDBJ databases">
        <authorList>
            <person name="Feng X."/>
        </authorList>
    </citation>
    <scope>NUCLEOTIDE SEQUENCE [LARGE SCALE GENOMIC DNA]</scope>
    <source>
        <strain evidence="21 22">JCM14086</strain>
    </source>
</reference>
<evidence type="ECO:0000259" key="20">
    <source>
        <dbReference type="PROSITE" id="PS51385"/>
    </source>
</evidence>
<dbReference type="InterPro" id="IPR030677">
    <property type="entry name" value="Nnr"/>
</dbReference>
<dbReference type="NCBIfam" id="TIGR00196">
    <property type="entry name" value="yjeF_cterm"/>
    <property type="match status" value="1"/>
</dbReference>
<dbReference type="InterPro" id="IPR029056">
    <property type="entry name" value="Ribokinase-like"/>
</dbReference>
<feature type="domain" description="YjeF N-terminal" evidence="20">
    <location>
        <begin position="14"/>
        <end position="233"/>
    </location>
</feature>
<evidence type="ECO:0000313" key="22">
    <source>
        <dbReference type="Proteomes" id="UP000525652"/>
    </source>
</evidence>
<dbReference type="SUPFAM" id="SSF53613">
    <property type="entry name" value="Ribokinase-like"/>
    <property type="match status" value="1"/>
</dbReference>
<keyword evidence="6 17" id="KW-0547">Nucleotide-binding</keyword>
<dbReference type="GO" id="GO:0046496">
    <property type="term" value="P:nicotinamide nucleotide metabolic process"/>
    <property type="evidence" value="ECO:0007669"/>
    <property type="project" value="UniProtKB-UniRule"/>
</dbReference>
<comment type="cofactor">
    <cofactor evidence="17">
        <name>Mg(2+)</name>
        <dbReference type="ChEBI" id="CHEBI:18420"/>
    </cofactor>
</comment>
<sequence>MKIDAHPVLSCSASTEYEKAFFSSGQETEDILMYRAGRAIAAAVEDDFEEISGFPAQGKAVILAGKGHNAGDALICANTLLDRHPDLEVMVLLAFPVDSLRKNVRAPYELLRVRSEIHCIEEGDEITPLLKKFSRGRCIDLCIDGIFGMQCRPPLRGSPLAIIQAVNEFEHIRLRAAVDLPSGIGDESDPNAFEADFTYSTGIAKVPVVEDRSIAKVGRLRYLDLGFFQPRPDLKPEMCILRQNILWQLASFREPATYKRTYGHLLVLAGSDSMPGACLMATMAAANSGCGLLTVGTLESVARAGIPLQPEAMWKAIPSIEGTLHDGILEEVESRFDDFSCILIGPGLGRTQGVQDLVKKVIETVDKPIVVDADALVPDLQEHLQARPKEFSPVVLTPHPGEWKRIGGETFEDSGASSLTQFCQRNRCIVILKGPRTRIANAFNVYLSPFGGPVLARGGTGDLLAGMVSSLLSQDPKNPTSAATLATVWHGRAADCLARARGNWAVRTTLLLDFLPEALGFKH</sequence>
<dbReference type="RefSeq" id="WP_185693777.1">
    <property type="nucleotide sequence ID" value="NZ_JACHVA010000118.1"/>
</dbReference>
<dbReference type="CDD" id="cd01171">
    <property type="entry name" value="YXKO-related"/>
    <property type="match status" value="1"/>
</dbReference>
<dbReference type="PANTHER" id="PTHR12592:SF0">
    <property type="entry name" value="ATP-DEPENDENT (S)-NAD(P)H-HYDRATE DEHYDRATASE"/>
    <property type="match status" value="1"/>
</dbReference>
<feature type="binding site" evidence="17">
    <location>
        <begin position="433"/>
        <end position="437"/>
    </location>
    <ligand>
        <name>AMP</name>
        <dbReference type="ChEBI" id="CHEBI:456215"/>
    </ligand>
</feature>
<dbReference type="SUPFAM" id="SSF64153">
    <property type="entry name" value="YjeF N-terminal domain-like"/>
    <property type="match status" value="1"/>
</dbReference>
<keyword evidence="22" id="KW-1185">Reference proteome</keyword>
<evidence type="ECO:0000256" key="15">
    <source>
        <dbReference type="ARBA" id="ARBA00048238"/>
    </source>
</evidence>
<dbReference type="GO" id="GO:0052856">
    <property type="term" value="F:NAD(P)HX epimerase activity"/>
    <property type="evidence" value="ECO:0007669"/>
    <property type="project" value="UniProtKB-EC"/>
</dbReference>
<keyword evidence="11 18" id="KW-0413">Isomerase</keyword>
<dbReference type="GO" id="GO:0005524">
    <property type="term" value="F:ATP binding"/>
    <property type="evidence" value="ECO:0007669"/>
    <property type="project" value="UniProtKB-UniRule"/>
</dbReference>
<dbReference type="InterPro" id="IPR000631">
    <property type="entry name" value="CARKD"/>
</dbReference>
<dbReference type="GO" id="GO:0110051">
    <property type="term" value="P:metabolite repair"/>
    <property type="evidence" value="ECO:0007669"/>
    <property type="project" value="TreeGrafter"/>
</dbReference>
<dbReference type="GO" id="GO:0046872">
    <property type="term" value="F:metal ion binding"/>
    <property type="evidence" value="ECO:0007669"/>
    <property type="project" value="UniProtKB-UniRule"/>
</dbReference>
<evidence type="ECO:0000256" key="8">
    <source>
        <dbReference type="ARBA" id="ARBA00022857"/>
    </source>
</evidence>
<evidence type="ECO:0000259" key="19">
    <source>
        <dbReference type="PROSITE" id="PS51383"/>
    </source>
</evidence>
<evidence type="ECO:0000256" key="16">
    <source>
        <dbReference type="ARBA" id="ARBA00049209"/>
    </source>
</evidence>
<comment type="catalytic activity">
    <reaction evidence="1 18">
        <text>(6R)-NADHX = (6S)-NADHX</text>
        <dbReference type="Rhea" id="RHEA:32215"/>
        <dbReference type="ChEBI" id="CHEBI:64074"/>
        <dbReference type="ChEBI" id="CHEBI:64075"/>
        <dbReference type="EC" id="5.1.99.6"/>
    </reaction>
</comment>
<dbReference type="PROSITE" id="PS51383">
    <property type="entry name" value="YJEF_C_3"/>
    <property type="match status" value="1"/>
</dbReference>
<evidence type="ECO:0000256" key="5">
    <source>
        <dbReference type="ARBA" id="ARBA00022723"/>
    </source>
</evidence>
<evidence type="ECO:0000313" key="21">
    <source>
        <dbReference type="EMBL" id="MBC2603137.1"/>
    </source>
</evidence>
<comment type="similarity">
    <text evidence="3 18">In the N-terminal section; belongs to the NnrE/AIBP family.</text>
</comment>
<dbReference type="HAMAP" id="MF_01965">
    <property type="entry name" value="NADHX_dehydratase"/>
    <property type="match status" value="1"/>
</dbReference>
<name>A0A7X1B067_9BACT</name>
<evidence type="ECO:0000256" key="17">
    <source>
        <dbReference type="HAMAP-Rule" id="MF_01965"/>
    </source>
</evidence>
<comment type="cofactor">
    <cofactor evidence="18">
        <name>K(+)</name>
        <dbReference type="ChEBI" id="CHEBI:29103"/>
    </cofactor>
    <text evidence="18">Binds 1 potassium ion per subunit.</text>
</comment>
<comment type="caution">
    <text evidence="21">The sequence shown here is derived from an EMBL/GenBank/DDBJ whole genome shotgun (WGS) entry which is preliminary data.</text>
</comment>
<dbReference type="Gene3D" id="3.40.50.10260">
    <property type="entry name" value="YjeF N-terminal domain"/>
    <property type="match status" value="1"/>
</dbReference>
<feature type="binding site" evidence="17">
    <location>
        <position position="347"/>
    </location>
    <ligand>
        <name>(6S)-NADPHX</name>
        <dbReference type="ChEBI" id="CHEBI:64076"/>
    </ligand>
</feature>
<feature type="binding site" evidence="17">
    <location>
        <position position="461"/>
    </location>
    <ligand>
        <name>AMP</name>
        <dbReference type="ChEBI" id="CHEBI:456215"/>
    </ligand>
</feature>
<feature type="binding site" evidence="17">
    <location>
        <position position="277"/>
    </location>
    <ligand>
        <name>(6S)-NADPHX</name>
        <dbReference type="ChEBI" id="CHEBI:64076"/>
    </ligand>
</feature>
<comment type="similarity">
    <text evidence="17">Belongs to the NnrD/CARKD family.</text>
</comment>
<feature type="binding site" evidence="17">
    <location>
        <position position="399"/>
    </location>
    <ligand>
        <name>(6S)-NADPHX</name>
        <dbReference type="ChEBI" id="CHEBI:64076"/>
    </ligand>
</feature>
<evidence type="ECO:0000256" key="11">
    <source>
        <dbReference type="ARBA" id="ARBA00023235"/>
    </source>
</evidence>
<dbReference type="Gene3D" id="3.40.1190.20">
    <property type="match status" value="1"/>
</dbReference>
<dbReference type="InterPro" id="IPR004443">
    <property type="entry name" value="YjeF_N_dom"/>
</dbReference>
<keyword evidence="12 17" id="KW-0456">Lyase</keyword>
<evidence type="ECO:0000256" key="6">
    <source>
        <dbReference type="ARBA" id="ARBA00022741"/>
    </source>
</evidence>
<dbReference type="AlphaFoldDB" id="A0A7X1B067"/>
<protein>
    <recommendedName>
        <fullName evidence="17">ADP-dependent (S)-NAD(P)H-hydrate dehydratase</fullName>
        <ecNumber evidence="17">4.2.1.136</ecNumber>
    </recommendedName>
    <alternativeName>
        <fullName evidence="17">ADP-dependent NAD(P)HX dehydratase</fullName>
    </alternativeName>
</protein>
<evidence type="ECO:0000256" key="10">
    <source>
        <dbReference type="ARBA" id="ARBA00023027"/>
    </source>
</evidence>
<comment type="function">
    <text evidence="17">Catalyzes the dehydration of the S-form of NAD(P)HX at the expense of ADP, which is converted to AMP. Together with NAD(P)HX epimerase, which catalyzes the epimerization of the S- and R-forms, the enzyme allows the repair of both epimers of NAD(P)HX, a damaged form of NAD(P)H that is a result of enzymatic or heat-dependent hydration.</text>
</comment>